<name>K8X5B1_RHOOP</name>
<dbReference type="AlphaFoldDB" id="K8X5B1"/>
<dbReference type="EMBL" id="AJYC02000224">
    <property type="protein sequence ID" value="EKT76623.1"/>
    <property type="molecule type" value="Genomic_DNA"/>
</dbReference>
<sequence length="28" mass="3082">MAAVITALANDPDWPHRAREITSSASDW</sequence>
<proteinExistence type="predicted"/>
<reference evidence="1 2" key="1">
    <citation type="journal article" date="2013" name="Genome Announc.">
        <title>Draft Genome Sequence of Rhodococcus opacus Strain M213 Shows a Diverse Catabolic Potential.</title>
        <authorList>
            <person name="Pathak A."/>
            <person name="Green S.J."/>
            <person name="Ogram A."/>
            <person name="Chauhan A."/>
        </authorList>
    </citation>
    <scope>NUCLEOTIDE SEQUENCE [LARGE SCALE GENOMIC DNA]</scope>
    <source>
        <strain evidence="1 2">M213</strain>
    </source>
</reference>
<dbReference type="Proteomes" id="UP000005951">
    <property type="component" value="Unassembled WGS sequence"/>
</dbReference>
<evidence type="ECO:0000313" key="1">
    <source>
        <dbReference type="EMBL" id="EKT76623.1"/>
    </source>
</evidence>
<evidence type="ECO:0000313" key="2">
    <source>
        <dbReference type="Proteomes" id="UP000005951"/>
    </source>
</evidence>
<accession>K8X5B1</accession>
<comment type="caution">
    <text evidence="1">The sequence shown here is derived from an EMBL/GenBank/DDBJ whole genome shotgun (WGS) entry which is preliminary data.</text>
</comment>
<protein>
    <submittedName>
        <fullName evidence="1">Uncharacterized protein</fullName>
    </submittedName>
</protein>
<gene>
    <name evidence="1" type="ORF">WSS_A41765</name>
</gene>
<organism evidence="1 2">
    <name type="scientific">Rhodococcus opacus M213</name>
    <dbReference type="NCBI Taxonomy" id="1129896"/>
    <lineage>
        <taxon>Bacteria</taxon>
        <taxon>Bacillati</taxon>
        <taxon>Actinomycetota</taxon>
        <taxon>Actinomycetes</taxon>
        <taxon>Mycobacteriales</taxon>
        <taxon>Nocardiaceae</taxon>
        <taxon>Rhodococcus</taxon>
    </lineage>
</organism>